<comment type="caution">
    <text evidence="2">The sequence shown here is derived from an EMBL/GenBank/DDBJ whole genome shotgun (WGS) entry which is preliminary data.</text>
</comment>
<sequence length="136" mass="15632">MSVTPRWSRKKPHFPLLALLFLVFITSSILYNEFRIQQIHRSPDHGSASSTQRTSFTFVKPNLPNGASGVVIHLRSSLFFFEFQPKRFLFSFLVCLNNLGFGYLYLCGGLEVKRFGIKDAKNCRSEIEFLGKRKHG</sequence>
<feature type="transmembrane region" description="Helical" evidence="1">
    <location>
        <begin position="12"/>
        <end position="31"/>
    </location>
</feature>
<protein>
    <submittedName>
        <fullName evidence="2">Uncharacterized protein</fullName>
    </submittedName>
</protein>
<reference evidence="2" key="1">
    <citation type="submission" date="2023-05" db="EMBL/GenBank/DDBJ databases">
        <title>Genome and transcriptome analyses reveal genes involved in the formation of fine ridges on petal epidermal cells in Hibiscus trionum.</title>
        <authorList>
            <person name="Koshimizu S."/>
            <person name="Masuda S."/>
            <person name="Ishii T."/>
            <person name="Shirasu K."/>
            <person name="Hoshino A."/>
            <person name="Arita M."/>
        </authorList>
    </citation>
    <scope>NUCLEOTIDE SEQUENCE</scope>
    <source>
        <strain evidence="2">Hamamatsu line</strain>
    </source>
</reference>
<dbReference type="OrthoDB" id="10540758at2759"/>
<feature type="transmembrane region" description="Helical" evidence="1">
    <location>
        <begin position="88"/>
        <end position="106"/>
    </location>
</feature>
<keyword evidence="1" id="KW-0812">Transmembrane</keyword>
<evidence type="ECO:0000256" key="1">
    <source>
        <dbReference type="SAM" id="Phobius"/>
    </source>
</evidence>
<organism evidence="2 3">
    <name type="scientific">Hibiscus trionum</name>
    <name type="common">Flower of an hour</name>
    <dbReference type="NCBI Taxonomy" id="183268"/>
    <lineage>
        <taxon>Eukaryota</taxon>
        <taxon>Viridiplantae</taxon>
        <taxon>Streptophyta</taxon>
        <taxon>Embryophyta</taxon>
        <taxon>Tracheophyta</taxon>
        <taxon>Spermatophyta</taxon>
        <taxon>Magnoliopsida</taxon>
        <taxon>eudicotyledons</taxon>
        <taxon>Gunneridae</taxon>
        <taxon>Pentapetalae</taxon>
        <taxon>rosids</taxon>
        <taxon>malvids</taxon>
        <taxon>Malvales</taxon>
        <taxon>Malvaceae</taxon>
        <taxon>Malvoideae</taxon>
        <taxon>Hibiscus</taxon>
    </lineage>
</organism>
<dbReference type="Proteomes" id="UP001165190">
    <property type="component" value="Unassembled WGS sequence"/>
</dbReference>
<gene>
    <name evidence="2" type="ORF">HRI_000162100</name>
</gene>
<keyword evidence="1" id="KW-1133">Transmembrane helix</keyword>
<accession>A0A9W7GUY9</accession>
<keyword evidence="3" id="KW-1185">Reference proteome</keyword>
<name>A0A9W7GUY9_HIBTR</name>
<dbReference type="EMBL" id="BSYR01000003">
    <property type="protein sequence ID" value="GMI64928.1"/>
    <property type="molecule type" value="Genomic_DNA"/>
</dbReference>
<keyword evidence="1" id="KW-0472">Membrane</keyword>
<evidence type="ECO:0000313" key="2">
    <source>
        <dbReference type="EMBL" id="GMI64928.1"/>
    </source>
</evidence>
<proteinExistence type="predicted"/>
<dbReference type="AlphaFoldDB" id="A0A9W7GUY9"/>
<evidence type="ECO:0000313" key="3">
    <source>
        <dbReference type="Proteomes" id="UP001165190"/>
    </source>
</evidence>